<sequence length="782" mass="83491">MTSLHAFADTPLQSDGGMGSFAQPGQPPTTPSGGVSGNPAPLYPQKGSTDLPTDDQGGYSSANYYVDKKVTLDGPGQSLTNPDAWLLHMDITANSDGMSQQSNNGYLQITPSLITPWVSAVDGYQSNGGTAESQFDSFLRSEVQHQFSIWAKTKLGSISGSNGNTITTYNLPTLITDAGGAFSGKVAGIGNTEGPTIYWTDAPQAKVVVPPQTITGKTGEKIYFNDEVALQTYHSHYHWEYVEVDGPNGTPAVPESAIHLQNTVTSSHTVYQTPGDTTSPQMVEVNGGNPDPGSVAPRWHYWTDGTGETTWTDSNIPQNEQDYIQLPSDLAPGKYEVKLWASDYFNRVTASPATATFTVGSGSSGSGITLTVNGGNTASEPTGTPVTLTASVNQQPPKGDQWQIMIEDNSGSTIGSGKTQASSVVGTPTTFSITADSYVPLSDEQYTAYLYDETTGTSVPSNAVTASWTNSGTGGGPTPSGVCPSPYISDTQWVNDGTGNQTLTWVLNTPTWVPPVYGGKPRHIIQQGYCKDVRTPESKDYPATVGSGQVTALSYDPGTPLYMWLPTSVQQWSLGANLGGFWAPLDQSHGWTGFENGGPDASQVSGTYNIDGEVYHSYGSSAQSPWVWARPDSGYGFRVQWVGSPDAIPESGRVLYTMSNPDGERQWSENLVINSDTIYDQGTQFQGLTPPSDAEEFVSAWTQIPKHVIGAIGPELADWSLSSSPQTAFANGAHISVQVEIYTKAGTVTYNVPNMVCLFSYPAWYFNQIKSVTISGHTYSNQ</sequence>
<protein>
    <submittedName>
        <fullName evidence="2">Uncharacterized protein</fullName>
    </submittedName>
</protein>
<evidence type="ECO:0000313" key="3">
    <source>
        <dbReference type="Proteomes" id="UP001597079"/>
    </source>
</evidence>
<evidence type="ECO:0000256" key="1">
    <source>
        <dbReference type="SAM" id="MobiDB-lite"/>
    </source>
</evidence>
<gene>
    <name evidence="2" type="ORF">ACFSB2_22440</name>
</gene>
<dbReference type="EMBL" id="JBHUCX010000092">
    <property type="protein sequence ID" value="MFD1677425.1"/>
    <property type="molecule type" value="Genomic_DNA"/>
</dbReference>
<proteinExistence type="predicted"/>
<dbReference type="RefSeq" id="WP_377945319.1">
    <property type="nucleotide sequence ID" value="NZ_JBHUCX010000092.1"/>
</dbReference>
<reference evidence="3" key="1">
    <citation type="journal article" date="2019" name="Int. J. Syst. Evol. Microbiol.">
        <title>The Global Catalogue of Microorganisms (GCM) 10K type strain sequencing project: providing services to taxonomists for standard genome sequencing and annotation.</title>
        <authorList>
            <consortium name="The Broad Institute Genomics Platform"/>
            <consortium name="The Broad Institute Genome Sequencing Center for Infectious Disease"/>
            <person name="Wu L."/>
            <person name="Ma J."/>
        </authorList>
    </citation>
    <scope>NUCLEOTIDE SEQUENCE [LARGE SCALE GENOMIC DNA]</scope>
    <source>
        <strain evidence="3">CGMCC 1.12286</strain>
    </source>
</reference>
<evidence type="ECO:0000313" key="2">
    <source>
        <dbReference type="EMBL" id="MFD1677425.1"/>
    </source>
</evidence>
<comment type="caution">
    <text evidence="2">The sequence shown here is derived from an EMBL/GenBank/DDBJ whole genome shotgun (WGS) entry which is preliminary data.</text>
</comment>
<feature type="region of interest" description="Disordered" evidence="1">
    <location>
        <begin position="1"/>
        <end position="60"/>
    </location>
</feature>
<keyword evidence="3" id="KW-1185">Reference proteome</keyword>
<accession>A0ABW4JQK3</accession>
<dbReference type="Proteomes" id="UP001597079">
    <property type="component" value="Unassembled WGS sequence"/>
</dbReference>
<name>A0ABW4JQK3_9BACL</name>
<organism evidence="2 3">
    <name type="scientific">Alicyclobacillus fodiniaquatilis</name>
    <dbReference type="NCBI Taxonomy" id="1661150"/>
    <lineage>
        <taxon>Bacteria</taxon>
        <taxon>Bacillati</taxon>
        <taxon>Bacillota</taxon>
        <taxon>Bacilli</taxon>
        <taxon>Bacillales</taxon>
        <taxon>Alicyclobacillaceae</taxon>
        <taxon>Alicyclobacillus</taxon>
    </lineage>
</organism>